<evidence type="ECO:0000313" key="1">
    <source>
        <dbReference type="EMBL" id="VEN59659.1"/>
    </source>
</evidence>
<name>A0A653DI50_CALMS</name>
<evidence type="ECO:0000313" key="2">
    <source>
        <dbReference type="Proteomes" id="UP000410492"/>
    </source>
</evidence>
<reference evidence="1 2" key="1">
    <citation type="submission" date="2019-01" db="EMBL/GenBank/DDBJ databases">
        <authorList>
            <person name="Sayadi A."/>
        </authorList>
    </citation>
    <scope>NUCLEOTIDE SEQUENCE [LARGE SCALE GENOMIC DNA]</scope>
</reference>
<gene>
    <name evidence="1" type="ORF">CALMAC_LOCUS17599</name>
</gene>
<protein>
    <submittedName>
        <fullName evidence="1">Uncharacterized protein</fullName>
    </submittedName>
</protein>
<dbReference type="EMBL" id="CAACVG010012120">
    <property type="protein sequence ID" value="VEN59659.1"/>
    <property type="molecule type" value="Genomic_DNA"/>
</dbReference>
<dbReference type="Proteomes" id="UP000410492">
    <property type="component" value="Unassembled WGS sequence"/>
</dbReference>
<accession>A0A653DI50</accession>
<sequence length="18" mass="2184">MQPTVGNYEDINYHSPYR</sequence>
<keyword evidence="2" id="KW-1185">Reference proteome</keyword>
<feature type="non-terminal residue" evidence="1">
    <location>
        <position position="18"/>
    </location>
</feature>
<organism evidence="1 2">
    <name type="scientific">Callosobruchus maculatus</name>
    <name type="common">Southern cowpea weevil</name>
    <name type="synonym">Pulse bruchid</name>
    <dbReference type="NCBI Taxonomy" id="64391"/>
    <lineage>
        <taxon>Eukaryota</taxon>
        <taxon>Metazoa</taxon>
        <taxon>Ecdysozoa</taxon>
        <taxon>Arthropoda</taxon>
        <taxon>Hexapoda</taxon>
        <taxon>Insecta</taxon>
        <taxon>Pterygota</taxon>
        <taxon>Neoptera</taxon>
        <taxon>Endopterygota</taxon>
        <taxon>Coleoptera</taxon>
        <taxon>Polyphaga</taxon>
        <taxon>Cucujiformia</taxon>
        <taxon>Chrysomeloidea</taxon>
        <taxon>Chrysomelidae</taxon>
        <taxon>Bruchinae</taxon>
        <taxon>Bruchini</taxon>
        <taxon>Callosobruchus</taxon>
    </lineage>
</organism>
<proteinExistence type="predicted"/>
<dbReference type="AlphaFoldDB" id="A0A653DI50"/>